<keyword evidence="3" id="KW-1185">Reference proteome</keyword>
<dbReference type="RefSeq" id="WP_317522014.1">
    <property type="nucleotide sequence ID" value="NZ_JAWJZI010000003.1"/>
</dbReference>
<comment type="caution">
    <text evidence="2">The sequence shown here is derived from an EMBL/GenBank/DDBJ whole genome shotgun (WGS) entry which is preliminary data.</text>
</comment>
<evidence type="ECO:0000313" key="3">
    <source>
        <dbReference type="Proteomes" id="UP001186452"/>
    </source>
</evidence>
<sequence length="91" mass="9810">MKKTAFVIISALFLSSPVLANSVLDYHLSTVGERDSLATIQLEKSNLGSMSVMDVQLHNSGEANMPAGHKINGTVNDSSQSVFEYHLSTID</sequence>
<protein>
    <submittedName>
        <fullName evidence="2">Uncharacterized protein</fullName>
    </submittedName>
</protein>
<dbReference type="EMBL" id="JAWJZI010000003">
    <property type="protein sequence ID" value="MDV5169256.1"/>
    <property type="molecule type" value="Genomic_DNA"/>
</dbReference>
<name>A0ABU3ZGL9_9GAMM</name>
<reference evidence="2 3" key="1">
    <citation type="submission" date="2023-10" db="EMBL/GenBank/DDBJ databases">
        <title>Marine bacteria isolated from horseshoe crab.</title>
        <authorList>
            <person name="Cheng T.H."/>
        </authorList>
    </citation>
    <scope>NUCLEOTIDE SEQUENCE [LARGE SCALE GENOMIC DNA]</scope>
    <source>
        <strain evidence="2 3">HSC6</strain>
    </source>
</reference>
<feature type="chain" id="PRO_5047258884" evidence="1">
    <location>
        <begin position="21"/>
        <end position="91"/>
    </location>
</feature>
<organism evidence="2 3">
    <name type="scientific">Photobacterium rosenbergii</name>
    <dbReference type="NCBI Taxonomy" id="294936"/>
    <lineage>
        <taxon>Bacteria</taxon>
        <taxon>Pseudomonadati</taxon>
        <taxon>Pseudomonadota</taxon>
        <taxon>Gammaproteobacteria</taxon>
        <taxon>Vibrionales</taxon>
        <taxon>Vibrionaceae</taxon>
        <taxon>Photobacterium</taxon>
    </lineage>
</organism>
<evidence type="ECO:0000256" key="1">
    <source>
        <dbReference type="SAM" id="SignalP"/>
    </source>
</evidence>
<feature type="signal peptide" evidence="1">
    <location>
        <begin position="1"/>
        <end position="20"/>
    </location>
</feature>
<gene>
    <name evidence="2" type="ORF">R2X38_09635</name>
</gene>
<evidence type="ECO:0000313" key="2">
    <source>
        <dbReference type="EMBL" id="MDV5169256.1"/>
    </source>
</evidence>
<dbReference type="Proteomes" id="UP001186452">
    <property type="component" value="Unassembled WGS sequence"/>
</dbReference>
<accession>A0ABU3ZGL9</accession>
<proteinExistence type="predicted"/>
<keyword evidence="1" id="KW-0732">Signal</keyword>